<reference evidence="3" key="1">
    <citation type="journal article" date="2023" name="Commun. Biol.">
        <title>Genome analysis of Parmales, the sister group of diatoms, reveals the evolutionary specialization of diatoms from phago-mixotrophs to photoautotrophs.</title>
        <authorList>
            <person name="Ban H."/>
            <person name="Sato S."/>
            <person name="Yoshikawa S."/>
            <person name="Yamada K."/>
            <person name="Nakamura Y."/>
            <person name="Ichinomiya M."/>
            <person name="Sato N."/>
            <person name="Blanc-Mathieu R."/>
            <person name="Endo H."/>
            <person name="Kuwata A."/>
            <person name="Ogata H."/>
        </authorList>
    </citation>
    <scope>NUCLEOTIDE SEQUENCE [LARGE SCALE GENOMIC DNA]</scope>
</reference>
<name>A0A9W7EB85_9STRA</name>
<protein>
    <submittedName>
        <fullName evidence="2">Uncharacterized protein</fullName>
    </submittedName>
</protein>
<proteinExistence type="predicted"/>
<feature type="transmembrane region" description="Helical" evidence="1">
    <location>
        <begin position="173"/>
        <end position="193"/>
    </location>
</feature>
<evidence type="ECO:0000313" key="3">
    <source>
        <dbReference type="Proteomes" id="UP001162640"/>
    </source>
</evidence>
<keyword evidence="1" id="KW-0812">Transmembrane</keyword>
<dbReference type="AlphaFoldDB" id="A0A9W7EB85"/>
<feature type="transmembrane region" description="Helical" evidence="1">
    <location>
        <begin position="205"/>
        <end position="229"/>
    </location>
</feature>
<keyword evidence="1" id="KW-0472">Membrane</keyword>
<accession>A0A9W7EB85</accession>
<comment type="caution">
    <text evidence="2">The sequence shown here is derived from an EMBL/GenBank/DDBJ whole genome shotgun (WGS) entry which is preliminary data.</text>
</comment>
<gene>
    <name evidence="2" type="ORF">TL16_g05962</name>
</gene>
<dbReference type="EMBL" id="BLQM01000177">
    <property type="protein sequence ID" value="GMH72602.1"/>
    <property type="molecule type" value="Genomic_DNA"/>
</dbReference>
<dbReference type="Proteomes" id="UP001162640">
    <property type="component" value="Unassembled WGS sequence"/>
</dbReference>
<evidence type="ECO:0000313" key="2">
    <source>
        <dbReference type="EMBL" id="GMH72602.1"/>
    </source>
</evidence>
<organism evidence="2 3">
    <name type="scientific">Triparma laevis f. inornata</name>
    <dbReference type="NCBI Taxonomy" id="1714386"/>
    <lineage>
        <taxon>Eukaryota</taxon>
        <taxon>Sar</taxon>
        <taxon>Stramenopiles</taxon>
        <taxon>Ochrophyta</taxon>
        <taxon>Bolidophyceae</taxon>
        <taxon>Parmales</taxon>
        <taxon>Triparmaceae</taxon>
        <taxon>Triparma</taxon>
    </lineage>
</organism>
<keyword evidence="1" id="KW-1133">Transmembrane helix</keyword>
<feature type="transmembrane region" description="Helical" evidence="1">
    <location>
        <begin position="127"/>
        <end position="153"/>
    </location>
</feature>
<sequence>MRQAIAQDLIPADLHEVGLGDLKLLFGDSSSVGVLLKLRNYLKFVGGPAPPIYELKPASQFFGKMLMEDPTMLGNNRLAFWYEVSLVMATLHFSTSMTVTVEQPASSCANPDMSEGTCKKLIEADQIIWSTVTLVMVLGTFMIWSCNLIVILLSPGEVDKFVRSNVRYVSWGVLFTLTGLILFIPGICTRVIINSIYSFPAMYTLILTIVIFVFFQCYVFLFIGAAVGVPVLKTIPMMFGGFGVSWGSNVLEDRS</sequence>
<evidence type="ECO:0000256" key="1">
    <source>
        <dbReference type="SAM" id="Phobius"/>
    </source>
</evidence>